<evidence type="ECO:0000259" key="2">
    <source>
        <dbReference type="Pfam" id="PF00149"/>
    </source>
</evidence>
<accession>A0A1J4JEX4</accession>
<dbReference type="InterPro" id="IPR029052">
    <property type="entry name" value="Metallo-depent_PP-like"/>
</dbReference>
<dbReference type="PANTHER" id="PTHR14795:SF0">
    <property type="entry name" value="TRANSMEMBRANE PROTEIN 62"/>
    <property type="match status" value="1"/>
</dbReference>
<sequence length="636" mass="73587">MEDKSERHYSPQKLPIFFAHCFMFLVILVVTLITMLSLFVRKTNFGPIISSNETLDFSTIPDYFVQFSDIHLTHVNPERTKHVITLFKYTKQVINPELLIFTGDIADASVTGSFFEIRKQDKRSWDTYLDVLSKSGLDQDCDIIDIPGNHDLYNIESEQSSSNYFPKYAHYQVTSMNVQSIVIKNKYNFIAVNPVSFPYISAPLGMMPFTPTDILDEMEKQLKDKKNYTNIIISHYPHFSTWTAHPNRMRDIYSKAQFFLCGHTHPSNAQIMHYGEVISVVTSPGSYSNNFGLVTIEKGAIIYHQITVNVDDDPEFNDYLAVTYPIPLQQLSRDQVFNKNQFPVRALGFSSKDLNLKLYIDDQLVGNMNLINRVKSNVGLYSYDVDVPDGQHKLKIEGDLTKEFEFFVGSKSPTIKESSNSVFTPYFFMGGVGALSFLILIRLIPFWLLCKEKLTEFEDFMFYGEGDIKWYHQMYLGPLYMICRLRKVPKSIYFTLIFMFVWYIPLPFYFTKIESKLATLWCWGYMSENTLFKFNTPLWFLLFYYLMVLLPLIDISGLAFEHTPLMVIHKVEFVLFCICIGIVFIAWILITTVAGGAFTVFTSFMLYFVVFAIVFIFCKIFIRPKIAVSSAAEPSY</sequence>
<dbReference type="InterPro" id="IPR004843">
    <property type="entry name" value="Calcineurin-like_PHP"/>
</dbReference>
<dbReference type="Pfam" id="PF00149">
    <property type="entry name" value="Metallophos"/>
    <property type="match status" value="1"/>
</dbReference>
<name>A0A1J4JEX4_9EUKA</name>
<feature type="transmembrane region" description="Helical" evidence="1">
    <location>
        <begin position="604"/>
        <end position="622"/>
    </location>
</feature>
<dbReference type="AlphaFoldDB" id="A0A1J4JEX4"/>
<keyword evidence="1" id="KW-0812">Transmembrane</keyword>
<feature type="domain" description="Calcineurin-like phosphoesterase" evidence="2">
    <location>
        <begin position="64"/>
        <end position="266"/>
    </location>
</feature>
<feature type="transmembrane region" description="Helical" evidence="1">
    <location>
        <begin position="538"/>
        <end position="561"/>
    </location>
</feature>
<feature type="transmembrane region" description="Helical" evidence="1">
    <location>
        <begin position="491"/>
        <end position="510"/>
    </location>
</feature>
<keyword evidence="1" id="KW-1133">Transmembrane helix</keyword>
<evidence type="ECO:0000313" key="3">
    <source>
        <dbReference type="EMBL" id="OHS97690.1"/>
    </source>
</evidence>
<proteinExistence type="predicted"/>
<protein>
    <recommendedName>
        <fullName evidence="2">Calcineurin-like phosphoesterase domain-containing protein</fullName>
    </recommendedName>
</protein>
<feature type="transmembrane region" description="Helical" evidence="1">
    <location>
        <begin position="573"/>
        <end position="598"/>
    </location>
</feature>
<keyword evidence="4" id="KW-1185">Reference proteome</keyword>
<reference evidence="3" key="1">
    <citation type="submission" date="2016-10" db="EMBL/GenBank/DDBJ databases">
        <authorList>
            <person name="Benchimol M."/>
            <person name="Almeida L.G."/>
            <person name="Vasconcelos A.T."/>
            <person name="Perreira-Neves A."/>
            <person name="Rosa I.A."/>
            <person name="Tasca T."/>
            <person name="Bogo M.R."/>
            <person name="de Souza W."/>
        </authorList>
    </citation>
    <scope>NUCLEOTIDE SEQUENCE [LARGE SCALE GENOMIC DNA]</scope>
    <source>
        <strain evidence="3">K</strain>
    </source>
</reference>
<dbReference type="Proteomes" id="UP000179807">
    <property type="component" value="Unassembled WGS sequence"/>
</dbReference>
<keyword evidence="1" id="KW-0472">Membrane</keyword>
<dbReference type="EMBL" id="MLAK01001100">
    <property type="protein sequence ID" value="OHS97690.1"/>
    <property type="molecule type" value="Genomic_DNA"/>
</dbReference>
<dbReference type="GO" id="GO:0016787">
    <property type="term" value="F:hydrolase activity"/>
    <property type="evidence" value="ECO:0007669"/>
    <property type="project" value="InterPro"/>
</dbReference>
<dbReference type="GeneID" id="94845310"/>
<organism evidence="3 4">
    <name type="scientific">Tritrichomonas foetus</name>
    <dbReference type="NCBI Taxonomy" id="1144522"/>
    <lineage>
        <taxon>Eukaryota</taxon>
        <taxon>Metamonada</taxon>
        <taxon>Parabasalia</taxon>
        <taxon>Tritrichomonadida</taxon>
        <taxon>Tritrichomonadidae</taxon>
        <taxon>Tritrichomonas</taxon>
    </lineage>
</organism>
<dbReference type="Gene3D" id="3.60.21.10">
    <property type="match status" value="1"/>
</dbReference>
<dbReference type="PANTHER" id="PTHR14795">
    <property type="entry name" value="HELICASE RELATED"/>
    <property type="match status" value="1"/>
</dbReference>
<dbReference type="SUPFAM" id="SSF56300">
    <property type="entry name" value="Metallo-dependent phosphatases"/>
    <property type="match status" value="1"/>
</dbReference>
<evidence type="ECO:0000256" key="1">
    <source>
        <dbReference type="SAM" id="Phobius"/>
    </source>
</evidence>
<evidence type="ECO:0000313" key="4">
    <source>
        <dbReference type="Proteomes" id="UP000179807"/>
    </source>
</evidence>
<gene>
    <name evidence="3" type="ORF">TRFO_36058</name>
</gene>
<dbReference type="RefSeq" id="XP_068350827.1">
    <property type="nucleotide sequence ID" value="XM_068510606.1"/>
</dbReference>
<comment type="caution">
    <text evidence="3">The sequence shown here is derived from an EMBL/GenBank/DDBJ whole genome shotgun (WGS) entry which is preliminary data.</text>
</comment>
<feature type="transmembrane region" description="Helical" evidence="1">
    <location>
        <begin position="21"/>
        <end position="40"/>
    </location>
</feature>
<dbReference type="OrthoDB" id="27234at2759"/>
<feature type="transmembrane region" description="Helical" evidence="1">
    <location>
        <begin position="426"/>
        <end position="449"/>
    </location>
</feature>
<dbReference type="VEuPathDB" id="TrichDB:TRFO_36058"/>